<reference evidence="2 3" key="2">
    <citation type="submission" date="2009-02" db="EMBL/GenBank/DDBJ databases">
        <title>Draft genome sequence of Holdemania filiformis DSM 12042.</title>
        <authorList>
            <person name="Sudarsanam P."/>
            <person name="Ley R."/>
            <person name="Guruge J."/>
            <person name="Turnbaugh P.J."/>
            <person name="Mahowald M."/>
            <person name="Liep D."/>
            <person name="Gordon J."/>
        </authorList>
    </citation>
    <scope>NUCLEOTIDE SEQUENCE [LARGE SCALE GENOMIC DNA]</scope>
    <source>
        <strain evidence="2 3">DSM 12042</strain>
    </source>
</reference>
<dbReference type="eggNOG" id="ENOG503337J">
    <property type="taxonomic scope" value="Bacteria"/>
</dbReference>
<feature type="transmembrane region" description="Helical" evidence="1">
    <location>
        <begin position="20"/>
        <end position="40"/>
    </location>
</feature>
<keyword evidence="1" id="KW-0472">Membrane</keyword>
<keyword evidence="1" id="KW-1133">Transmembrane helix</keyword>
<gene>
    <name evidence="2" type="ORF">HOLDEFILI_02767</name>
</gene>
<dbReference type="STRING" id="545696.HOLDEFILI_02767"/>
<comment type="caution">
    <text evidence="2">The sequence shown here is derived from an EMBL/GenBank/DDBJ whole genome shotgun (WGS) entry which is preliminary data.</text>
</comment>
<evidence type="ECO:0000256" key="1">
    <source>
        <dbReference type="SAM" id="Phobius"/>
    </source>
</evidence>
<dbReference type="AlphaFoldDB" id="B9YAB0"/>
<sequence>MLVSKQDKAKAKRAKKNKQIIYMMLAASLVVVAVMGFNIVRISLKKSAGSGEVVEKTNTSSMKNDQYVIGNNPTQFQQDEFKKLTEALKGDDQLAISEAVVRNFIADYFTWTNKDGNYEVGGLQYIYGPLFTSFQEQSRWEFYKDLDLYISQYGRENLLEVTDITTKADYAADFEHYSGETYKAYYIEATWNYKSSSKIDVNSFQKTGYFTVVDNDGRYEIAQFFDHYD</sequence>
<keyword evidence="1" id="KW-0812">Transmembrane</keyword>
<name>B9YAB0_9FIRM</name>
<organism evidence="2 3">
    <name type="scientific">Holdemania filiformis DSM 12042</name>
    <dbReference type="NCBI Taxonomy" id="545696"/>
    <lineage>
        <taxon>Bacteria</taxon>
        <taxon>Bacillati</taxon>
        <taxon>Bacillota</taxon>
        <taxon>Erysipelotrichia</taxon>
        <taxon>Erysipelotrichales</taxon>
        <taxon>Erysipelotrichaceae</taxon>
        <taxon>Holdemania</taxon>
    </lineage>
</organism>
<evidence type="ECO:0000313" key="3">
    <source>
        <dbReference type="Proteomes" id="UP000005950"/>
    </source>
</evidence>
<reference evidence="2 3" key="1">
    <citation type="submission" date="2008-12" db="EMBL/GenBank/DDBJ databases">
        <authorList>
            <person name="Fulton L."/>
            <person name="Clifton S."/>
            <person name="Fulton B."/>
            <person name="Xu J."/>
            <person name="Minx P."/>
            <person name="Pepin K.H."/>
            <person name="Johnson M."/>
            <person name="Bhonagiri V."/>
            <person name="Nash W.E."/>
            <person name="Mardis E.R."/>
            <person name="Wilson R.K."/>
        </authorList>
    </citation>
    <scope>NUCLEOTIDE SEQUENCE [LARGE SCALE GENOMIC DNA]</scope>
    <source>
        <strain evidence="2 3">DSM 12042</strain>
    </source>
</reference>
<evidence type="ECO:0000313" key="2">
    <source>
        <dbReference type="EMBL" id="EEF67088.1"/>
    </source>
</evidence>
<dbReference type="HOGENOM" id="CLU_1276046_0_0_9"/>
<dbReference type="Proteomes" id="UP000005950">
    <property type="component" value="Unassembled WGS sequence"/>
</dbReference>
<dbReference type="EMBL" id="ACCF01000175">
    <property type="protein sequence ID" value="EEF67088.1"/>
    <property type="molecule type" value="Genomic_DNA"/>
</dbReference>
<accession>B9YAB0</accession>
<proteinExistence type="predicted"/>
<protein>
    <submittedName>
        <fullName evidence="2">Uncharacterized protein</fullName>
    </submittedName>
</protein>